<keyword evidence="2" id="KW-0479">Metal-binding</keyword>
<proteinExistence type="inferred from homology"/>
<feature type="compositionally biased region" description="Polar residues" evidence="5">
    <location>
        <begin position="233"/>
        <end position="242"/>
    </location>
</feature>
<dbReference type="PROSITE" id="PS50011">
    <property type="entry name" value="PROTEIN_KINASE_DOM"/>
    <property type="match status" value="1"/>
</dbReference>
<feature type="region of interest" description="Disordered" evidence="5">
    <location>
        <begin position="214"/>
        <end position="242"/>
    </location>
</feature>
<dbReference type="AlphaFoldDB" id="A0AAV0GSX5"/>
<evidence type="ECO:0000256" key="3">
    <source>
        <dbReference type="ARBA" id="ARBA00022771"/>
    </source>
</evidence>
<evidence type="ECO:0000256" key="5">
    <source>
        <dbReference type="SAM" id="MobiDB-lite"/>
    </source>
</evidence>
<dbReference type="Gene3D" id="2.60.120.1040">
    <property type="entry name" value="ZPR1, A/B domain"/>
    <property type="match status" value="2"/>
</dbReference>
<evidence type="ECO:0000256" key="2">
    <source>
        <dbReference type="ARBA" id="ARBA00022723"/>
    </source>
</evidence>
<dbReference type="PANTHER" id="PTHR10876:SF0">
    <property type="entry name" value="ZINC FINGER PROTEIN ZPR1"/>
    <property type="match status" value="1"/>
</dbReference>
<keyword evidence="4" id="KW-0862">Zinc</keyword>
<dbReference type="InterPro" id="IPR042452">
    <property type="entry name" value="ZPR1_Znf1/2"/>
</dbReference>
<dbReference type="GO" id="GO:0005634">
    <property type="term" value="C:nucleus"/>
    <property type="evidence" value="ECO:0007669"/>
    <property type="project" value="TreeGrafter"/>
</dbReference>
<dbReference type="FunFam" id="2.60.120.1040:FF:000002">
    <property type="entry name" value="zinc finger protein ZPR1"/>
    <property type="match status" value="1"/>
</dbReference>
<dbReference type="PANTHER" id="PTHR10876">
    <property type="entry name" value="ZINC FINGER PROTEIN ZPR1"/>
    <property type="match status" value="1"/>
</dbReference>
<dbReference type="InterPro" id="IPR001245">
    <property type="entry name" value="Ser-Thr/Tyr_kinase_cat_dom"/>
</dbReference>
<dbReference type="SMART" id="SM00709">
    <property type="entry name" value="Zpr1"/>
    <property type="match status" value="2"/>
</dbReference>
<feature type="region of interest" description="Disordered" evidence="5">
    <location>
        <begin position="713"/>
        <end position="745"/>
    </location>
</feature>
<evidence type="ECO:0000256" key="1">
    <source>
        <dbReference type="ARBA" id="ARBA00008354"/>
    </source>
</evidence>
<reference evidence="7" key="1">
    <citation type="submission" date="2022-08" db="EMBL/GenBank/DDBJ databases">
        <authorList>
            <person name="Gutierrez-Valencia J."/>
        </authorList>
    </citation>
    <scope>NUCLEOTIDE SEQUENCE</scope>
</reference>
<dbReference type="NCBIfam" id="TIGR00310">
    <property type="entry name" value="ZPR1_znf"/>
    <property type="match status" value="2"/>
</dbReference>
<dbReference type="Pfam" id="PF07714">
    <property type="entry name" value="PK_Tyr_Ser-Thr"/>
    <property type="match status" value="1"/>
</dbReference>
<protein>
    <recommendedName>
        <fullName evidence="6">Protein kinase domain-containing protein</fullName>
    </recommendedName>
</protein>
<dbReference type="Proteomes" id="UP001154282">
    <property type="component" value="Unassembled WGS sequence"/>
</dbReference>
<dbReference type="GO" id="GO:0005524">
    <property type="term" value="F:ATP binding"/>
    <property type="evidence" value="ECO:0007669"/>
    <property type="project" value="InterPro"/>
</dbReference>
<evidence type="ECO:0000313" key="8">
    <source>
        <dbReference type="Proteomes" id="UP001154282"/>
    </source>
</evidence>
<evidence type="ECO:0000256" key="4">
    <source>
        <dbReference type="ARBA" id="ARBA00022833"/>
    </source>
</evidence>
<dbReference type="InterPro" id="IPR011009">
    <property type="entry name" value="Kinase-like_dom_sf"/>
</dbReference>
<dbReference type="GO" id="GO:0004672">
    <property type="term" value="F:protein kinase activity"/>
    <property type="evidence" value="ECO:0007669"/>
    <property type="project" value="InterPro"/>
</dbReference>
<evidence type="ECO:0000259" key="6">
    <source>
        <dbReference type="PROSITE" id="PS50011"/>
    </source>
</evidence>
<organism evidence="7 8">
    <name type="scientific">Linum tenue</name>
    <dbReference type="NCBI Taxonomy" id="586396"/>
    <lineage>
        <taxon>Eukaryota</taxon>
        <taxon>Viridiplantae</taxon>
        <taxon>Streptophyta</taxon>
        <taxon>Embryophyta</taxon>
        <taxon>Tracheophyta</taxon>
        <taxon>Spermatophyta</taxon>
        <taxon>Magnoliopsida</taxon>
        <taxon>eudicotyledons</taxon>
        <taxon>Gunneridae</taxon>
        <taxon>Pentapetalae</taxon>
        <taxon>rosids</taxon>
        <taxon>fabids</taxon>
        <taxon>Malpighiales</taxon>
        <taxon>Linaceae</taxon>
        <taxon>Linum</taxon>
    </lineage>
</organism>
<dbReference type="Gene3D" id="2.20.25.420">
    <property type="entry name" value="ZPR1, zinc finger domain"/>
    <property type="match status" value="2"/>
</dbReference>
<dbReference type="InterPro" id="IPR004457">
    <property type="entry name" value="Znf_ZPR1"/>
</dbReference>
<dbReference type="GO" id="GO:0008270">
    <property type="term" value="F:zinc ion binding"/>
    <property type="evidence" value="ECO:0007669"/>
    <property type="project" value="UniProtKB-KW"/>
</dbReference>
<dbReference type="SUPFAM" id="SSF56112">
    <property type="entry name" value="Protein kinase-like (PK-like)"/>
    <property type="match status" value="1"/>
</dbReference>
<dbReference type="FunFam" id="2.20.25.420:FF:000002">
    <property type="entry name" value="Zinc finger protein ZPR1"/>
    <property type="match status" value="1"/>
</dbReference>
<accession>A0AAV0GSX5</accession>
<gene>
    <name evidence="7" type="ORF">LITE_LOCUS603</name>
</gene>
<keyword evidence="8" id="KW-1185">Reference proteome</keyword>
<name>A0AAV0GSX5_9ROSI</name>
<dbReference type="InterPro" id="IPR000719">
    <property type="entry name" value="Prot_kinase_dom"/>
</dbReference>
<dbReference type="EMBL" id="CAMGYJ010000002">
    <property type="protein sequence ID" value="CAI0375473.1"/>
    <property type="molecule type" value="Genomic_DNA"/>
</dbReference>
<dbReference type="Pfam" id="PF03367">
    <property type="entry name" value="Zn_ribbon_ZPR1"/>
    <property type="match status" value="2"/>
</dbReference>
<dbReference type="Pfam" id="PF22794">
    <property type="entry name" value="jr-ZPR1"/>
    <property type="match status" value="2"/>
</dbReference>
<dbReference type="InterPro" id="IPR040141">
    <property type="entry name" value="ZPR1"/>
</dbReference>
<dbReference type="InterPro" id="IPR042451">
    <property type="entry name" value="ZPR1_A/B_dom"/>
</dbReference>
<dbReference type="Gene3D" id="3.30.200.20">
    <property type="entry name" value="Phosphorylase Kinase, domain 1"/>
    <property type="match status" value="1"/>
</dbReference>
<comment type="caution">
    <text evidence="7">The sequence shown here is derived from an EMBL/GenBank/DDBJ whole genome shotgun (WGS) entry which is preliminary data.</text>
</comment>
<evidence type="ECO:0000313" key="7">
    <source>
        <dbReference type="EMBL" id="CAI0375473.1"/>
    </source>
</evidence>
<keyword evidence="3" id="KW-0863">Zinc-finger</keyword>
<dbReference type="Gene3D" id="1.10.510.10">
    <property type="entry name" value="Transferase(Phosphotransferase) domain 1"/>
    <property type="match status" value="1"/>
</dbReference>
<dbReference type="InterPro" id="IPR056180">
    <property type="entry name" value="ZPR1_jr_dom"/>
</dbReference>
<dbReference type="FunFam" id="2.60.120.1040:FF:000001">
    <property type="entry name" value="Zinc finger protein ZPR1"/>
    <property type="match status" value="1"/>
</dbReference>
<sequence length="1004" mass="110583">MKLIPQNSYSFITLLSTKLGQEEMAPQGQGAASRKSSAPRESVIVVMHSNQSKHDVEAMDWALKHVVRRGDNVIVLGVIGGCGVKNICFPFNMGMGFSAIWERIDCSTTGQEPRPKELAEEIERKKQQCQSKLQPFYRRCKKNEVNLEVKLTFGCCPIKITVEQAQNSNPRWIILDSYLKKYKMIIYNEVGCNIAAMKGNDLATLIPSRNGQGGTSGTASCNKLNVPHDDDSSSTASRQASAGQSPAWYPVSWRSGFPRAFSEAELEAITHGFSKENIVLEVRDGIGVYEGMLQGCPVLVRAFAGNDERFWPTLKILSRIHHRNILNLVGHCCTATNLFLLFDYPCMGNLEINLLVDDLAKNLPWKARWHIALDIGGSLQYLHEECVTDGAIVHLSVSSSYVSLSCGSITMLAYFATARILKDEGTSNVDSRTRRKRNEEHDELIAVDIHDYGVLLIELISGMSARLFQRQGVGQSLIDWALPLLEKGSIDDVLDPRVVEEMNDSRMIQQLVNAALLCLRSNPSASAGHCLSMSQGVTRLLLTSIPHFRKILLSAFECPHCDERNNEVQFAGEIQPRGCCYCLNVTAGNQKILDRQVVKSESATIKIPELDFEIPPEAQRGSLSTLEGILMRAADGLQALQDERRKVNPETAEAIDQFLSKLRACARGDSSFTIILDDPAGNSFIENPCAPSPDPALNIKFYDRTPEQQASLGYLPNPTQPGEPVATASVERTENDDANSGKVEPHGSIGAVAGHRAIAQSNSAEISEALFRYTSPEEVMTFPSTCGACAVRSETRMFVTNIPYFQEVIVMASTCDSCGYRSSELKPGGAIPEKGKRITLCVKNVKDLSRDVIKSDTAGVTIPELDLELTSGTLGGLVTTVEGLVTKISESLERVHGFTFGDSFEESRKNKWLDFRSRLIKLLNLEKPWTLILDDALANSFIAPATDDIKEDQQLTFEEYERSFEQNEELGLNDLDTSSADAAYNDSTSTAAVEEKKVPCLPAV</sequence>
<feature type="domain" description="Protein kinase" evidence="6">
    <location>
        <begin position="263"/>
        <end position="517"/>
    </location>
</feature>
<comment type="similarity">
    <text evidence="1">Belongs to the ZPR1 family.</text>
</comment>